<gene>
    <name evidence="1" type="ORF">SAE02_35980</name>
</gene>
<sequence length="285" mass="32001">MGRMFKIRISGSGAGTDAPSVEDLLDQVRDYLEILHGVEEAVAEDGALAIDWRIVDASRNSPLALECQAFPRNYAVNIDRRAELVMDCTAKGFQLLQTTAERPEYFTDKVLTKALGIFDRVTNGLNLTEVDFGEGLLPILITPVIARGAAANTDRVLKPVSKPYREFGSVEGYFQGVERDGFGRKLLYVRHRVTGDIIKCIVSGKALMEVERHQIAEVFHNRRVQVTGMLYFKILGRLSQVEANEVRFLRSRSELPQVDDIIDRDFTGGMTSEDYVERQRNSRAS</sequence>
<dbReference type="Proteomes" id="UP000321523">
    <property type="component" value="Unassembled WGS sequence"/>
</dbReference>
<reference evidence="1 2" key="1">
    <citation type="submission" date="2019-07" db="EMBL/GenBank/DDBJ databases">
        <title>Whole genome shotgun sequence of Skermanella aerolata NBRC 106429.</title>
        <authorList>
            <person name="Hosoyama A."/>
            <person name="Uohara A."/>
            <person name="Ohji S."/>
            <person name="Ichikawa N."/>
        </authorList>
    </citation>
    <scope>NUCLEOTIDE SEQUENCE [LARGE SCALE GENOMIC DNA]</scope>
    <source>
        <strain evidence="1 2">NBRC 106429</strain>
    </source>
</reference>
<dbReference type="EMBL" id="BJYZ01000016">
    <property type="protein sequence ID" value="GEO39450.1"/>
    <property type="molecule type" value="Genomic_DNA"/>
</dbReference>
<accession>A0A512DTA7</accession>
<comment type="caution">
    <text evidence="1">The sequence shown here is derived from an EMBL/GenBank/DDBJ whole genome shotgun (WGS) entry which is preliminary data.</text>
</comment>
<evidence type="ECO:0000313" key="1">
    <source>
        <dbReference type="EMBL" id="GEO39450.1"/>
    </source>
</evidence>
<organism evidence="1 2">
    <name type="scientific">Skermanella aerolata</name>
    <dbReference type="NCBI Taxonomy" id="393310"/>
    <lineage>
        <taxon>Bacteria</taxon>
        <taxon>Pseudomonadati</taxon>
        <taxon>Pseudomonadota</taxon>
        <taxon>Alphaproteobacteria</taxon>
        <taxon>Rhodospirillales</taxon>
        <taxon>Azospirillaceae</taxon>
        <taxon>Skermanella</taxon>
    </lineage>
</organism>
<name>A0A512DTA7_9PROT</name>
<keyword evidence="2" id="KW-1185">Reference proteome</keyword>
<evidence type="ECO:0000313" key="2">
    <source>
        <dbReference type="Proteomes" id="UP000321523"/>
    </source>
</evidence>
<dbReference type="AlphaFoldDB" id="A0A512DTA7"/>
<protein>
    <submittedName>
        <fullName evidence="1">Uncharacterized protein</fullName>
    </submittedName>
</protein>
<proteinExistence type="predicted"/>